<dbReference type="SUPFAM" id="SSF53474">
    <property type="entry name" value="alpha/beta-Hydrolases"/>
    <property type="match status" value="1"/>
</dbReference>
<accession>A0ABW4BED0</accession>
<dbReference type="InterPro" id="IPR000801">
    <property type="entry name" value="Esterase-like"/>
</dbReference>
<dbReference type="InterPro" id="IPR029058">
    <property type="entry name" value="AB_hydrolase_fold"/>
</dbReference>
<comment type="caution">
    <text evidence="1">The sequence shown here is derived from an EMBL/GenBank/DDBJ whole genome shotgun (WGS) entry which is preliminary data.</text>
</comment>
<keyword evidence="1" id="KW-0378">Hydrolase</keyword>
<dbReference type="InterPro" id="IPR050583">
    <property type="entry name" value="Mycobacterial_A85_antigen"/>
</dbReference>
<reference evidence="2" key="1">
    <citation type="journal article" date="2019" name="Int. J. Syst. Evol. Microbiol.">
        <title>The Global Catalogue of Microorganisms (GCM) 10K type strain sequencing project: providing services to taxonomists for standard genome sequencing and annotation.</title>
        <authorList>
            <consortium name="The Broad Institute Genomics Platform"/>
            <consortium name="The Broad Institute Genome Sequencing Center for Infectious Disease"/>
            <person name="Wu L."/>
            <person name="Ma J."/>
        </authorList>
    </citation>
    <scope>NUCLEOTIDE SEQUENCE [LARGE SCALE GENOMIC DNA]</scope>
    <source>
        <strain evidence="2">CCM 9110</strain>
    </source>
</reference>
<proteinExistence type="predicted"/>
<dbReference type="Gene3D" id="3.40.50.1820">
    <property type="entry name" value="alpha/beta hydrolase"/>
    <property type="match status" value="1"/>
</dbReference>
<evidence type="ECO:0000313" key="2">
    <source>
        <dbReference type="Proteomes" id="UP001597199"/>
    </source>
</evidence>
<evidence type="ECO:0000313" key="1">
    <source>
        <dbReference type="EMBL" id="MFD1398837.1"/>
    </source>
</evidence>
<dbReference type="RefSeq" id="WP_204118546.1">
    <property type="nucleotide sequence ID" value="NZ_BOLV01000005.1"/>
</dbReference>
<dbReference type="PANTHER" id="PTHR48098:SF1">
    <property type="entry name" value="DIACYLGLYCEROL ACYLTRANSFERASE_MYCOLYLTRANSFERASE AG85A"/>
    <property type="match status" value="1"/>
</dbReference>
<dbReference type="Pfam" id="PF00756">
    <property type="entry name" value="Esterase"/>
    <property type="match status" value="1"/>
</dbReference>
<protein>
    <submittedName>
        <fullName evidence="1">Alpha/beta hydrolase</fullName>
    </submittedName>
</protein>
<sequence length="249" mass="28775">MANLELQFSSSVLQNQETIRLLLPDHPSSKNLPTIWWLHGLGDNGSVWLRKTRLELFASQYQVAIILPDMHRSFYRNAPDGQRYFDYLTEELPAYLGTLLPLATTARKRFLVGNSMGGYGAYRWIAHYPSHFSHVATLSPVTDLTVVRRLMPDYRNTIWPDPEKIPALSTEFALTAPDLKAVNWFQSMGTDDELLDDCKHFDQMIREQYQIDLNAHIEPGKHDWNFWDSQLPKIFEWLPLEKLTGGIKA</sequence>
<dbReference type="EMBL" id="JBHTOA010000025">
    <property type="protein sequence ID" value="MFD1398837.1"/>
    <property type="molecule type" value="Genomic_DNA"/>
</dbReference>
<gene>
    <name evidence="1" type="ORF">ACFQ41_05900</name>
</gene>
<dbReference type="GO" id="GO:0016787">
    <property type="term" value="F:hydrolase activity"/>
    <property type="evidence" value="ECO:0007669"/>
    <property type="project" value="UniProtKB-KW"/>
</dbReference>
<keyword evidence="2" id="KW-1185">Reference proteome</keyword>
<dbReference type="PANTHER" id="PTHR48098">
    <property type="entry name" value="ENTEROCHELIN ESTERASE-RELATED"/>
    <property type="match status" value="1"/>
</dbReference>
<dbReference type="Proteomes" id="UP001597199">
    <property type="component" value="Unassembled WGS sequence"/>
</dbReference>
<organism evidence="1 2">
    <name type="scientific">Lacticaseibacillus suilingensis</name>
    <dbReference type="NCBI Taxonomy" id="2799577"/>
    <lineage>
        <taxon>Bacteria</taxon>
        <taxon>Bacillati</taxon>
        <taxon>Bacillota</taxon>
        <taxon>Bacilli</taxon>
        <taxon>Lactobacillales</taxon>
        <taxon>Lactobacillaceae</taxon>
        <taxon>Lacticaseibacillus</taxon>
    </lineage>
</organism>
<name>A0ABW4BED0_9LACO</name>